<dbReference type="PANTHER" id="PTHR43427">
    <property type="entry name" value="CHLORIDE CHANNEL PROTEIN CLC-E"/>
    <property type="match status" value="1"/>
</dbReference>
<feature type="transmembrane region" description="Helical" evidence="5">
    <location>
        <begin position="232"/>
        <end position="254"/>
    </location>
</feature>
<evidence type="ECO:0000256" key="4">
    <source>
        <dbReference type="ARBA" id="ARBA00023136"/>
    </source>
</evidence>
<protein>
    <submittedName>
        <fullName evidence="6">Voltage-gated chloride channel family protein</fullName>
    </submittedName>
</protein>
<feature type="transmembrane region" description="Helical" evidence="5">
    <location>
        <begin position="35"/>
        <end position="57"/>
    </location>
</feature>
<evidence type="ECO:0000313" key="7">
    <source>
        <dbReference type="Proteomes" id="UP000634134"/>
    </source>
</evidence>
<dbReference type="RefSeq" id="WP_194120064.1">
    <property type="nucleotide sequence ID" value="NZ_JACYGY010000001.1"/>
</dbReference>
<comment type="caution">
    <text evidence="6">The sequence shown here is derived from an EMBL/GenBank/DDBJ whole genome shotgun (WGS) entry which is preliminary data.</text>
</comment>
<evidence type="ECO:0000256" key="2">
    <source>
        <dbReference type="ARBA" id="ARBA00022692"/>
    </source>
</evidence>
<dbReference type="InterPro" id="IPR050368">
    <property type="entry name" value="ClC-type_chloride_channel"/>
</dbReference>
<evidence type="ECO:0000256" key="1">
    <source>
        <dbReference type="ARBA" id="ARBA00004141"/>
    </source>
</evidence>
<feature type="transmembrane region" description="Helical" evidence="5">
    <location>
        <begin position="352"/>
        <end position="373"/>
    </location>
</feature>
<comment type="subcellular location">
    <subcellularLocation>
        <location evidence="1">Membrane</location>
        <topology evidence="1">Multi-pass membrane protein</topology>
    </subcellularLocation>
</comment>
<keyword evidence="3 5" id="KW-1133">Transmembrane helix</keyword>
<feature type="transmembrane region" description="Helical" evidence="5">
    <location>
        <begin position="199"/>
        <end position="220"/>
    </location>
</feature>
<organism evidence="6 7">
    <name type="scientific">Dyadobacter subterraneus</name>
    <dbReference type="NCBI Taxonomy" id="2773304"/>
    <lineage>
        <taxon>Bacteria</taxon>
        <taxon>Pseudomonadati</taxon>
        <taxon>Bacteroidota</taxon>
        <taxon>Cytophagia</taxon>
        <taxon>Cytophagales</taxon>
        <taxon>Spirosomataceae</taxon>
        <taxon>Dyadobacter</taxon>
    </lineage>
</organism>
<keyword evidence="4 5" id="KW-0472">Membrane</keyword>
<evidence type="ECO:0000313" key="6">
    <source>
        <dbReference type="EMBL" id="MBE9461809.1"/>
    </source>
</evidence>
<keyword evidence="7" id="KW-1185">Reference proteome</keyword>
<dbReference type="InterPro" id="IPR001807">
    <property type="entry name" value="ClC"/>
</dbReference>
<accession>A0ABR9WC51</accession>
<feature type="transmembrane region" description="Helical" evidence="5">
    <location>
        <begin position="162"/>
        <end position="187"/>
    </location>
</feature>
<feature type="transmembrane region" description="Helical" evidence="5">
    <location>
        <begin position="274"/>
        <end position="291"/>
    </location>
</feature>
<dbReference type="CDD" id="cd03682">
    <property type="entry name" value="ClC_sycA_like"/>
    <property type="match status" value="1"/>
</dbReference>
<dbReference type="PANTHER" id="PTHR43427:SF12">
    <property type="entry name" value="CHLORIDE TRANSPORTER"/>
    <property type="match status" value="1"/>
</dbReference>
<gene>
    <name evidence="6" type="ORF">IEE83_07930</name>
</gene>
<feature type="transmembrane region" description="Helical" evidence="5">
    <location>
        <begin position="69"/>
        <end position="88"/>
    </location>
</feature>
<dbReference type="PRINTS" id="PR00762">
    <property type="entry name" value="CLCHANNEL"/>
</dbReference>
<feature type="transmembrane region" description="Helical" evidence="5">
    <location>
        <begin position="311"/>
        <end position="331"/>
    </location>
</feature>
<proteinExistence type="predicted"/>
<dbReference type="EMBL" id="JACYGY010000001">
    <property type="protein sequence ID" value="MBE9461809.1"/>
    <property type="molecule type" value="Genomic_DNA"/>
</dbReference>
<dbReference type="Gene3D" id="1.10.3080.10">
    <property type="entry name" value="Clc chloride channel"/>
    <property type="match status" value="1"/>
</dbReference>
<dbReference type="InterPro" id="IPR014743">
    <property type="entry name" value="Cl-channel_core"/>
</dbReference>
<keyword evidence="2 5" id="KW-0812">Transmembrane</keyword>
<reference evidence="7" key="1">
    <citation type="submission" date="2023-07" db="EMBL/GenBank/DDBJ databases">
        <title>Dyadobacter sp. nov 'subterranea' isolated from contaminted grondwater.</title>
        <authorList>
            <person name="Szabo I."/>
            <person name="Al-Omari J."/>
            <person name="Szerdahelyi S.G."/>
            <person name="Rado J."/>
        </authorList>
    </citation>
    <scope>NUCLEOTIDE SEQUENCE [LARGE SCALE GENOMIC DNA]</scope>
    <source>
        <strain evidence="7">UP-52</strain>
    </source>
</reference>
<dbReference type="Proteomes" id="UP000634134">
    <property type="component" value="Unassembled WGS sequence"/>
</dbReference>
<feature type="transmembrane region" description="Helical" evidence="5">
    <location>
        <begin position="379"/>
        <end position="406"/>
    </location>
</feature>
<evidence type="ECO:0000256" key="3">
    <source>
        <dbReference type="ARBA" id="ARBA00022989"/>
    </source>
</evidence>
<name>A0ABR9WC51_9BACT</name>
<dbReference type="Pfam" id="PF00654">
    <property type="entry name" value="Voltage_CLC"/>
    <property type="match status" value="1"/>
</dbReference>
<dbReference type="SUPFAM" id="SSF81340">
    <property type="entry name" value="Clc chloride channel"/>
    <property type="match status" value="1"/>
</dbReference>
<sequence>MPFSDQKTQFRETKSYQYFSKANQRFPSSGYIIKWLFICSLLGICVGSVSAFFLVSLQWATELRESHRWLIILLPVAGLAIGLLYHYFGKEVEGGNNLLIDTIHNPKDWIPFKMAPFVFIGTITTHIFGGSAGREGTALQMGGAIGEQISRVFKLNSGDRKVLLIAAISAGFGSVFGTPLAGAVFGLEVFLIGRLRYDSIFPAFLSAILASLVTDSWQVSHTHYHISFIPKISAVNILFSVIAGIFFGITAAFFSKTIHQAGKLFKNYIAYPPLRPFAGGILVALGVWAIGTTKYIGLGIPTILESFEHSLPAYDFLLKIVFTIITLSAGFKGGEVTPLFFIGATLGNALSYFIPLPVGLLAGMGFVAVFAGATNTPLACILMAIELFGAECGVYVACSCVVSYLFSGNSSIYHAQIIGEPKNSVFNTNRGKKISEL</sequence>
<evidence type="ECO:0000256" key="5">
    <source>
        <dbReference type="SAM" id="Phobius"/>
    </source>
</evidence>